<feature type="region of interest" description="Disordered" evidence="1">
    <location>
        <begin position="1"/>
        <end position="42"/>
    </location>
</feature>
<reference evidence="4" key="1">
    <citation type="submission" date="2021-03" db="EMBL/GenBank/DDBJ databases">
        <authorList>
            <person name="Palmer J.M."/>
        </authorList>
    </citation>
    <scope>NUCLEOTIDE SEQUENCE</scope>
    <source>
        <strain evidence="4">ARV_011</strain>
    </source>
</reference>
<feature type="transmembrane region" description="Helical" evidence="2">
    <location>
        <begin position="170"/>
        <end position="193"/>
    </location>
</feature>
<protein>
    <recommendedName>
        <fullName evidence="3">AB hydrolase-1 domain-containing protein</fullName>
    </recommendedName>
</protein>
<keyword evidence="2" id="KW-0472">Membrane</keyword>
<keyword evidence="5" id="KW-1185">Reference proteome</keyword>
<dbReference type="SUPFAM" id="SSF53474">
    <property type="entry name" value="alpha/beta-Hydrolases"/>
    <property type="match status" value="1"/>
</dbReference>
<comment type="caution">
    <text evidence="4">The sequence shown here is derived from an EMBL/GenBank/DDBJ whole genome shotgun (WGS) entry which is preliminary data.</text>
</comment>
<evidence type="ECO:0000259" key="3">
    <source>
        <dbReference type="Pfam" id="PF00561"/>
    </source>
</evidence>
<dbReference type="Proteomes" id="UP000790833">
    <property type="component" value="Unassembled WGS sequence"/>
</dbReference>
<dbReference type="GeneID" id="66118143"/>
<feature type="domain" description="AB hydrolase-1" evidence="3">
    <location>
        <begin position="292"/>
        <end position="407"/>
    </location>
</feature>
<dbReference type="PANTHER" id="PTHR43139">
    <property type="entry name" value="SI:DKEY-122A22.2"/>
    <property type="match status" value="1"/>
</dbReference>
<feature type="transmembrane region" description="Helical" evidence="2">
    <location>
        <begin position="214"/>
        <end position="235"/>
    </location>
</feature>
<dbReference type="RefSeq" id="XP_043050101.1">
    <property type="nucleotide sequence ID" value="XM_043195435.1"/>
</dbReference>
<feature type="transmembrane region" description="Helical" evidence="2">
    <location>
        <begin position="143"/>
        <end position="164"/>
    </location>
</feature>
<dbReference type="InterPro" id="IPR052370">
    <property type="entry name" value="Meta-cleavage_hydrolase"/>
</dbReference>
<keyword evidence="2" id="KW-1133">Transmembrane helix</keyword>
<feature type="transmembrane region" description="Helical" evidence="2">
    <location>
        <begin position="113"/>
        <end position="131"/>
    </location>
</feature>
<dbReference type="InterPro" id="IPR019431">
    <property type="entry name" value="DUF2417"/>
</dbReference>
<evidence type="ECO:0000256" key="2">
    <source>
        <dbReference type="SAM" id="Phobius"/>
    </source>
</evidence>
<dbReference type="InterPro" id="IPR000073">
    <property type="entry name" value="AB_hydrolase_1"/>
</dbReference>
<proteinExistence type="predicted"/>
<dbReference type="InterPro" id="IPR029058">
    <property type="entry name" value="AB_hydrolase_fold"/>
</dbReference>
<dbReference type="OrthoDB" id="164921at2759"/>
<dbReference type="Pfam" id="PF00561">
    <property type="entry name" value="Abhydrolase_1"/>
    <property type="match status" value="1"/>
</dbReference>
<name>A0A9P7VAU4_9ASCO</name>
<keyword evidence="2" id="KW-0812">Transmembrane</keyword>
<dbReference type="Pfam" id="PF10329">
    <property type="entry name" value="DUF2417"/>
    <property type="match status" value="1"/>
</dbReference>
<sequence length="563" mass="64155">MTPQSEQPEIDSRMAADQLHPATPQPVRDTSSSEELPLLGDEEQDQVRASAARRRQAYVDPDDPIVSPMNLKWIRILHYSVGVLMMVNFIVLLGILISQFIAIPGFTGRGLSFTLFDLVVICLVADFLVYWKFTVAGKWERVGSYICISLLVIDLVVVLTVGGIRDVYGFLGAALILWTLATFVFTTICDYKVEQSRKAQEIRYTGRVEKRRSIGELLVLFLKAILKLGLVWLVWCLSLTLYLQAFDTHIKPWGKLIPVHNNEFKVHLACFGDVHLNKTLVETQYSSSKLQPIVLVEGGQLDSSESFQEWIEELYHLKKIQRYCIWDRPGYGFSEGAPSPQSFSIIVEYLNEALNKEGIEGPFSLVGFDIGGLYSRVFAGRRPGNIHSMLLVDSWSEDLLKTRPFAGLKNENKKDFRGVLEFMDPLVGIKLWFRGLASPFGILLNIHWFFHPKKYSSNSRIFGSEMVRQPKYLLARLQEQTTAAILSYNEVVVSDVKSIPLSVVSSEYMIKNSINWGKWQRQLTRLSDQPVEWEIVESASHFLWKNAKGRKQLQDVLIRLIEV</sequence>
<feature type="transmembrane region" description="Helical" evidence="2">
    <location>
        <begin position="76"/>
        <end position="101"/>
    </location>
</feature>
<organism evidence="4 5">
    <name type="scientific">Scheffersomyces spartinae</name>
    <dbReference type="NCBI Taxonomy" id="45513"/>
    <lineage>
        <taxon>Eukaryota</taxon>
        <taxon>Fungi</taxon>
        <taxon>Dikarya</taxon>
        <taxon>Ascomycota</taxon>
        <taxon>Saccharomycotina</taxon>
        <taxon>Pichiomycetes</taxon>
        <taxon>Debaryomycetaceae</taxon>
        <taxon>Scheffersomyces</taxon>
    </lineage>
</organism>
<dbReference type="EMBL" id="JAHMUF010000007">
    <property type="protein sequence ID" value="KAG7194554.1"/>
    <property type="molecule type" value="Genomic_DNA"/>
</dbReference>
<gene>
    <name evidence="4" type="ORF">KQ657_004769</name>
</gene>
<dbReference type="PANTHER" id="PTHR43139:SF52">
    <property type="entry name" value="SI:DKEY-122A22.2"/>
    <property type="match status" value="1"/>
</dbReference>
<dbReference type="Gene3D" id="3.40.50.1820">
    <property type="entry name" value="alpha/beta hydrolase"/>
    <property type="match status" value="1"/>
</dbReference>
<dbReference type="AlphaFoldDB" id="A0A9P7VAU4"/>
<accession>A0A9P7VAU4</accession>
<dbReference type="GO" id="GO:0005783">
    <property type="term" value="C:endoplasmic reticulum"/>
    <property type="evidence" value="ECO:0007669"/>
    <property type="project" value="TreeGrafter"/>
</dbReference>
<evidence type="ECO:0000256" key="1">
    <source>
        <dbReference type="SAM" id="MobiDB-lite"/>
    </source>
</evidence>
<evidence type="ECO:0000313" key="5">
    <source>
        <dbReference type="Proteomes" id="UP000790833"/>
    </source>
</evidence>
<evidence type="ECO:0000313" key="4">
    <source>
        <dbReference type="EMBL" id="KAG7194554.1"/>
    </source>
</evidence>